<keyword evidence="3" id="KW-1185">Reference proteome</keyword>
<reference evidence="2 3" key="1">
    <citation type="journal article" date="2018" name="Front. Plant Sci.">
        <title>Red Clover (Trifolium pratense) and Zigzag Clover (T. medium) - A Picture of Genomic Similarities and Differences.</title>
        <authorList>
            <person name="Dluhosova J."/>
            <person name="Istvanek J."/>
            <person name="Nedelnik J."/>
            <person name="Repkova J."/>
        </authorList>
    </citation>
    <scope>NUCLEOTIDE SEQUENCE [LARGE SCALE GENOMIC DNA]</scope>
    <source>
        <strain evidence="3">cv. 10/8</strain>
        <tissue evidence="2">Leaf</tissue>
    </source>
</reference>
<comment type="caution">
    <text evidence="2">The sequence shown here is derived from an EMBL/GenBank/DDBJ whole genome shotgun (WGS) entry which is preliminary data.</text>
</comment>
<dbReference type="EMBL" id="LXQA010095792">
    <property type="protein sequence ID" value="MCI15283.1"/>
    <property type="molecule type" value="Genomic_DNA"/>
</dbReference>
<sequence length="66" mass="7520">MFKFIRIPFTGIIEKSSGKDSPDSTIEVEIKSTNGRDRDEEDTSSCECDQRLSQECSPDYRTIITI</sequence>
<name>A0A392PT61_9FABA</name>
<evidence type="ECO:0000256" key="1">
    <source>
        <dbReference type="SAM" id="MobiDB-lite"/>
    </source>
</evidence>
<feature type="region of interest" description="Disordered" evidence="1">
    <location>
        <begin position="15"/>
        <end position="46"/>
    </location>
</feature>
<protein>
    <submittedName>
        <fullName evidence="2">Phosphoinositide phospholipase C 6-like</fullName>
    </submittedName>
</protein>
<dbReference type="AlphaFoldDB" id="A0A392PT61"/>
<feature type="compositionally biased region" description="Basic and acidic residues" evidence="1">
    <location>
        <begin position="16"/>
        <end position="38"/>
    </location>
</feature>
<feature type="non-terminal residue" evidence="2">
    <location>
        <position position="66"/>
    </location>
</feature>
<proteinExistence type="predicted"/>
<dbReference type="Proteomes" id="UP000265520">
    <property type="component" value="Unassembled WGS sequence"/>
</dbReference>
<evidence type="ECO:0000313" key="3">
    <source>
        <dbReference type="Proteomes" id="UP000265520"/>
    </source>
</evidence>
<organism evidence="2 3">
    <name type="scientific">Trifolium medium</name>
    <dbReference type="NCBI Taxonomy" id="97028"/>
    <lineage>
        <taxon>Eukaryota</taxon>
        <taxon>Viridiplantae</taxon>
        <taxon>Streptophyta</taxon>
        <taxon>Embryophyta</taxon>
        <taxon>Tracheophyta</taxon>
        <taxon>Spermatophyta</taxon>
        <taxon>Magnoliopsida</taxon>
        <taxon>eudicotyledons</taxon>
        <taxon>Gunneridae</taxon>
        <taxon>Pentapetalae</taxon>
        <taxon>rosids</taxon>
        <taxon>fabids</taxon>
        <taxon>Fabales</taxon>
        <taxon>Fabaceae</taxon>
        <taxon>Papilionoideae</taxon>
        <taxon>50 kb inversion clade</taxon>
        <taxon>NPAAA clade</taxon>
        <taxon>Hologalegina</taxon>
        <taxon>IRL clade</taxon>
        <taxon>Trifolieae</taxon>
        <taxon>Trifolium</taxon>
    </lineage>
</organism>
<accession>A0A392PT61</accession>
<evidence type="ECO:0000313" key="2">
    <source>
        <dbReference type="EMBL" id="MCI15283.1"/>
    </source>
</evidence>